<proteinExistence type="predicted"/>
<feature type="domain" description="RING-type" evidence="11">
    <location>
        <begin position="851"/>
        <end position="1060"/>
    </location>
</feature>
<keyword evidence="8" id="KW-0833">Ubl conjugation pathway</keyword>
<evidence type="ECO:0000313" key="13">
    <source>
        <dbReference type="Proteomes" id="UP001610335"/>
    </source>
</evidence>
<evidence type="ECO:0000256" key="2">
    <source>
        <dbReference type="ARBA" id="ARBA00004906"/>
    </source>
</evidence>
<dbReference type="SUPFAM" id="SSF53300">
    <property type="entry name" value="vWA-like"/>
    <property type="match status" value="1"/>
</dbReference>
<dbReference type="SUPFAM" id="SSF57850">
    <property type="entry name" value="RING/U-box"/>
    <property type="match status" value="1"/>
</dbReference>
<name>A0ABR4HGR6_9EURO</name>
<dbReference type="EMBL" id="JBFXLS010000122">
    <property type="protein sequence ID" value="KAL2814684.1"/>
    <property type="molecule type" value="Genomic_DNA"/>
</dbReference>
<evidence type="ECO:0000256" key="1">
    <source>
        <dbReference type="ARBA" id="ARBA00001798"/>
    </source>
</evidence>
<reference evidence="12 13" key="1">
    <citation type="submission" date="2024-07" db="EMBL/GenBank/DDBJ databases">
        <title>Section-level genome sequencing and comparative genomics of Aspergillus sections Usti and Cavernicolus.</title>
        <authorList>
            <consortium name="Lawrence Berkeley National Laboratory"/>
            <person name="Nybo J.L."/>
            <person name="Vesth T.C."/>
            <person name="Theobald S."/>
            <person name="Frisvad J.C."/>
            <person name="Larsen T.O."/>
            <person name="Kjaerboelling I."/>
            <person name="Rothschild-Mancinelli K."/>
            <person name="Lyhne E.K."/>
            <person name="Kogle M.E."/>
            <person name="Barry K."/>
            <person name="Clum A."/>
            <person name="Na H."/>
            <person name="Ledsgaard L."/>
            <person name="Lin J."/>
            <person name="Lipzen A."/>
            <person name="Kuo A."/>
            <person name="Riley R."/>
            <person name="Mondo S."/>
            <person name="LaButti K."/>
            <person name="Haridas S."/>
            <person name="Pangalinan J."/>
            <person name="Salamov A.A."/>
            <person name="Simmons B.A."/>
            <person name="Magnuson J.K."/>
            <person name="Chen J."/>
            <person name="Drula E."/>
            <person name="Henrissat B."/>
            <person name="Wiebenga A."/>
            <person name="Lubbers R.J."/>
            <person name="Gomes A.C."/>
            <person name="Makela M.R."/>
            <person name="Stajich J."/>
            <person name="Grigoriev I.V."/>
            <person name="Mortensen U.H."/>
            <person name="De vries R.P."/>
            <person name="Baker S.E."/>
            <person name="Andersen M.R."/>
        </authorList>
    </citation>
    <scope>NUCLEOTIDE SEQUENCE [LARGE SCALE GENOMIC DNA]</scope>
    <source>
        <strain evidence="12 13">CBS 600.67</strain>
    </source>
</reference>
<comment type="catalytic activity">
    <reaction evidence="1">
        <text>[E2 ubiquitin-conjugating enzyme]-S-ubiquitinyl-L-cysteine + [acceptor protein]-L-lysine = [E2 ubiquitin-conjugating enzyme]-L-cysteine + [acceptor protein]-N(6)-ubiquitinyl-L-lysine.</text>
        <dbReference type="EC" id="2.3.2.31"/>
    </reaction>
</comment>
<dbReference type="Gene3D" id="1.20.120.1750">
    <property type="match status" value="1"/>
</dbReference>
<dbReference type="Proteomes" id="UP001610335">
    <property type="component" value="Unassembled WGS sequence"/>
</dbReference>
<evidence type="ECO:0000259" key="10">
    <source>
        <dbReference type="PROSITE" id="PS50234"/>
    </source>
</evidence>
<keyword evidence="6" id="KW-0677">Repeat</keyword>
<feature type="domain" description="VWFA" evidence="10">
    <location>
        <begin position="5"/>
        <end position="196"/>
    </location>
</feature>
<dbReference type="CDD" id="cd20336">
    <property type="entry name" value="Rcat_RBR"/>
    <property type="match status" value="1"/>
</dbReference>
<keyword evidence="4" id="KW-0808">Transferase</keyword>
<evidence type="ECO:0000256" key="4">
    <source>
        <dbReference type="ARBA" id="ARBA00022679"/>
    </source>
</evidence>
<protein>
    <recommendedName>
        <fullName evidence="3">RBR-type E3 ubiquitin transferase</fullName>
        <ecNumber evidence="3">2.3.2.31</ecNumber>
    </recommendedName>
</protein>
<comment type="pathway">
    <text evidence="2">Protein modification; protein ubiquitination.</text>
</comment>
<evidence type="ECO:0000256" key="7">
    <source>
        <dbReference type="ARBA" id="ARBA00022771"/>
    </source>
</evidence>
<dbReference type="InterPro" id="IPR036465">
    <property type="entry name" value="vWFA_dom_sf"/>
</dbReference>
<evidence type="ECO:0000256" key="6">
    <source>
        <dbReference type="ARBA" id="ARBA00022737"/>
    </source>
</evidence>
<dbReference type="EC" id="2.3.2.31" evidence="3"/>
<evidence type="ECO:0000256" key="9">
    <source>
        <dbReference type="ARBA" id="ARBA00022833"/>
    </source>
</evidence>
<evidence type="ECO:0000313" key="12">
    <source>
        <dbReference type="EMBL" id="KAL2814684.1"/>
    </source>
</evidence>
<comment type="caution">
    <text evidence="12">The sequence shown here is derived from an EMBL/GenBank/DDBJ whole genome shotgun (WGS) entry which is preliminary data.</text>
</comment>
<sequence length="1070" mass="119138">MEKHDLLIVTDATASMTSYLRALNTSLPQIISISALTGCFSRVGIVVYRDYSCHPGECIEFSGWLDLTPEQGSKEQQPDLVEFARNIKAMGNYTTEEATKTGLAKAYEVMRLEAKTIILLYTDASPHSALPEAGSSDAVSEQEALGNPDLFDGVGHQFVDWVSAARTLGGGDKQAQVFALLENGMTRRAAPYYNYLCEITNGACIQLIDAGPDTISRASVELLLAWMSVEKPAVGNDDRVVSAYWSHYISREGIMSLVDEADPEARRFLPVWPKGRICFPDNITKVALSTEVIREQLPKKTTPARNPSERWSTDNSYRDVASQHLMRIIKEDIYAIAINPVFGGLWRAVCKDRTYADRDDLVNAFSQGVGKVEDRTKKEVLARWLEESYNFAAEIQSMIDAVPETDQFPCVFLDPTINFAPGLDDEEAQSLSRGDLLEISRSCDPRILRRLGRILTRLTYVKDAAEMPEHIAKSNTDDVRRIPLALTTEKYSRNFWKILLHTIVPGTQLTIRSAALLAALTIRLGITFLADTAEQEMLRYKDNWNNIEIPETWAINCLTLLLEANAAYQRTKCLETGEQGRKEHPVLLKESDARLFEKLVAFKTLEHNLDTPLTARVPWTPKKAAAPIGPLVTCQQCQFPRSVTIMGPDGRCGKCLGDSESVDIRMSREVTSRSEATWVECNIASCRAQYVVYDVEALRVRAKCHFCRQQGLEGPKSQDYAAPVVECSKCANRMIWPEEYRPASFDESLFVCPPCESGRETSTDVETSAKALAVENAMSWLVEDLEAPGRSPFTNRSMFHTVSTIGVDGFMSRISLFPEVDTSLTQRGKPIRNTANIISTLKDLVAGRKAAKVHCSLCFFSFWPSALNPACGRRGCLQKICTDCSTAWYGSNGSGTIINTAALACPFCRRLPTPRTLSKYGKGIHAVKDLNQAIEHKGRWIYAWCSACASAKEYVERDCARRMPPELRDWTCEGCAEERERADLNADPEAGTDAGRVSKIKPCPKCGTMTEKISGCGHITCPVEECGAHWCYFCGVEVAEGIYDHMVEAHGGIFEGNEYDDEDEEYEYDD</sequence>
<dbReference type="InterPro" id="IPR002035">
    <property type="entry name" value="VWF_A"/>
</dbReference>
<evidence type="ECO:0000256" key="5">
    <source>
        <dbReference type="ARBA" id="ARBA00022723"/>
    </source>
</evidence>
<dbReference type="PROSITE" id="PS50234">
    <property type="entry name" value="VWFA"/>
    <property type="match status" value="1"/>
</dbReference>
<dbReference type="InterPro" id="IPR054694">
    <property type="entry name" value="Parkin-like_IBR"/>
</dbReference>
<dbReference type="PROSITE" id="PS51873">
    <property type="entry name" value="TRIAD"/>
    <property type="match status" value="1"/>
</dbReference>
<keyword evidence="13" id="KW-1185">Reference proteome</keyword>
<dbReference type="Gene3D" id="3.40.50.410">
    <property type="entry name" value="von Willebrand factor, type A domain"/>
    <property type="match status" value="1"/>
</dbReference>
<keyword evidence="5" id="KW-0479">Metal-binding</keyword>
<dbReference type="Pfam" id="PF22605">
    <property type="entry name" value="IBR_2"/>
    <property type="match status" value="1"/>
</dbReference>
<keyword evidence="9" id="KW-0862">Zinc</keyword>
<keyword evidence="7" id="KW-0863">Zinc-finger</keyword>
<evidence type="ECO:0000259" key="11">
    <source>
        <dbReference type="PROSITE" id="PS51873"/>
    </source>
</evidence>
<organism evidence="12 13">
    <name type="scientific">Aspergillus cavernicola</name>
    <dbReference type="NCBI Taxonomy" id="176166"/>
    <lineage>
        <taxon>Eukaryota</taxon>
        <taxon>Fungi</taxon>
        <taxon>Dikarya</taxon>
        <taxon>Ascomycota</taxon>
        <taxon>Pezizomycotina</taxon>
        <taxon>Eurotiomycetes</taxon>
        <taxon>Eurotiomycetidae</taxon>
        <taxon>Eurotiales</taxon>
        <taxon>Aspergillaceae</taxon>
        <taxon>Aspergillus</taxon>
        <taxon>Aspergillus subgen. Nidulantes</taxon>
    </lineage>
</organism>
<evidence type="ECO:0000256" key="3">
    <source>
        <dbReference type="ARBA" id="ARBA00012251"/>
    </source>
</evidence>
<gene>
    <name evidence="12" type="ORF">BDW59DRAFT_177909</name>
</gene>
<accession>A0ABR4HGR6</accession>
<dbReference type="InterPro" id="IPR044066">
    <property type="entry name" value="TRIAD_supradom"/>
</dbReference>
<evidence type="ECO:0000256" key="8">
    <source>
        <dbReference type="ARBA" id="ARBA00022786"/>
    </source>
</evidence>